<evidence type="ECO:0000259" key="2">
    <source>
        <dbReference type="Pfam" id="PF00248"/>
    </source>
</evidence>
<dbReference type="Proteomes" id="UP000631535">
    <property type="component" value="Unassembled WGS sequence"/>
</dbReference>
<name>A0ABQ2MR26_9ACTN</name>
<dbReference type="PRINTS" id="PR00069">
    <property type="entry name" value="ALDKETRDTASE"/>
</dbReference>
<dbReference type="InterPro" id="IPR020471">
    <property type="entry name" value="AKR"/>
</dbReference>
<dbReference type="InterPro" id="IPR036812">
    <property type="entry name" value="NAD(P)_OxRdtase_dom_sf"/>
</dbReference>
<dbReference type="Pfam" id="PF00248">
    <property type="entry name" value="Aldo_ket_red"/>
    <property type="match status" value="1"/>
</dbReference>
<reference evidence="4" key="1">
    <citation type="journal article" date="2019" name="Int. J. Syst. Evol. Microbiol.">
        <title>The Global Catalogue of Microorganisms (GCM) 10K type strain sequencing project: providing services to taxonomists for standard genome sequencing and annotation.</title>
        <authorList>
            <consortium name="The Broad Institute Genomics Platform"/>
            <consortium name="The Broad Institute Genome Sequencing Center for Infectious Disease"/>
            <person name="Wu L."/>
            <person name="Ma J."/>
        </authorList>
    </citation>
    <scope>NUCLEOTIDE SEQUENCE [LARGE SCALE GENOMIC DNA]</scope>
    <source>
        <strain evidence="4">CGMCC 4.7178</strain>
    </source>
</reference>
<dbReference type="RefSeq" id="WP_189039592.1">
    <property type="nucleotide sequence ID" value="NZ_BMMP01000022.1"/>
</dbReference>
<dbReference type="PANTHER" id="PTHR43364">
    <property type="entry name" value="NADH-SPECIFIC METHYLGLYOXAL REDUCTASE-RELATED"/>
    <property type="match status" value="1"/>
</dbReference>
<dbReference type="CDD" id="cd19081">
    <property type="entry name" value="AKR_AKR9C1"/>
    <property type="match status" value="1"/>
</dbReference>
<organism evidence="3 4">
    <name type="scientific">Streptomyces daqingensis</name>
    <dbReference type="NCBI Taxonomy" id="1472640"/>
    <lineage>
        <taxon>Bacteria</taxon>
        <taxon>Bacillati</taxon>
        <taxon>Actinomycetota</taxon>
        <taxon>Actinomycetes</taxon>
        <taxon>Kitasatosporales</taxon>
        <taxon>Streptomycetaceae</taxon>
        <taxon>Streptomyces</taxon>
    </lineage>
</organism>
<dbReference type="InterPro" id="IPR023210">
    <property type="entry name" value="NADP_OxRdtase_dom"/>
</dbReference>
<comment type="caution">
    <text evidence="3">The sequence shown here is derived from an EMBL/GenBank/DDBJ whole genome shotgun (WGS) entry which is preliminary data.</text>
</comment>
<feature type="region of interest" description="Disordered" evidence="1">
    <location>
        <begin position="1"/>
        <end position="69"/>
    </location>
</feature>
<feature type="domain" description="NADP-dependent oxidoreductase" evidence="2">
    <location>
        <begin position="77"/>
        <end position="375"/>
    </location>
</feature>
<dbReference type="PANTHER" id="PTHR43364:SF6">
    <property type="entry name" value="OXIDOREDUCTASE-RELATED"/>
    <property type="match status" value="1"/>
</dbReference>
<dbReference type="EMBL" id="BMMP01000022">
    <property type="protein sequence ID" value="GGO56919.1"/>
    <property type="molecule type" value="Genomic_DNA"/>
</dbReference>
<feature type="compositionally biased region" description="Low complexity" evidence="1">
    <location>
        <begin position="47"/>
        <end position="61"/>
    </location>
</feature>
<accession>A0ABQ2MR26</accession>
<feature type="compositionally biased region" description="Low complexity" evidence="1">
    <location>
        <begin position="11"/>
        <end position="23"/>
    </location>
</feature>
<keyword evidence="4" id="KW-1185">Reference proteome</keyword>
<dbReference type="InterPro" id="IPR050523">
    <property type="entry name" value="AKR_Detox_Biosynth"/>
</dbReference>
<gene>
    <name evidence="3" type="ORF">GCM10012287_51610</name>
</gene>
<proteinExistence type="predicted"/>
<evidence type="ECO:0000256" key="1">
    <source>
        <dbReference type="SAM" id="MobiDB-lite"/>
    </source>
</evidence>
<evidence type="ECO:0000313" key="4">
    <source>
        <dbReference type="Proteomes" id="UP000631535"/>
    </source>
</evidence>
<dbReference type="SUPFAM" id="SSF51430">
    <property type="entry name" value="NAD(P)-linked oxidoreductase"/>
    <property type="match status" value="1"/>
</dbReference>
<protein>
    <submittedName>
        <fullName evidence="3">NADP-dependent aryl-alcohol dehydrogenase</fullName>
    </submittedName>
</protein>
<evidence type="ECO:0000313" key="3">
    <source>
        <dbReference type="EMBL" id="GGO56919.1"/>
    </source>
</evidence>
<sequence>MPADAEPDNNPKPANAEPANAEPDNSEPDNSESAPDTGSHPGARTNSSSEAHARAAASTQAPGLSRRRPVGGLSVSPLCLGGNVFGWTAGEAASRDVLDAYTAAGGNFVDTADVYSGIRHGVSGGQDSETVIGDWMALRRNRDDVVVATKVGAHPDRKGLSAANIKAAADDSLRRLRTDRIDLYYTHFDDESVEVSEIITALDELVRAGKVREIGASNISPERLAASLDFSEQSGCARYTALQPHYNLVSRDTYEGALAGTAGAHGLAVMPYFALAMGFLTGKYRPGAAAEGSPRAERAAGYLESERGRRVLAALDDISSARGAEPATVALAWLLTRPTVTAPIASARSLEQLRPLLALADVELTSEEAGRLTAASA</sequence>
<dbReference type="Gene3D" id="3.20.20.100">
    <property type="entry name" value="NADP-dependent oxidoreductase domain"/>
    <property type="match status" value="1"/>
</dbReference>